<evidence type="ECO:0000256" key="1">
    <source>
        <dbReference type="ARBA" id="ARBA00004443"/>
    </source>
</evidence>
<dbReference type="eggNOG" id="KOG4077">
    <property type="taxonomic scope" value="Eukaryota"/>
</dbReference>
<evidence type="ECO:0000256" key="8">
    <source>
        <dbReference type="ARBA" id="ARBA00023004"/>
    </source>
</evidence>
<dbReference type="RefSeq" id="XP_004179635.1">
    <property type="nucleotide sequence ID" value="XM_004179587.1"/>
</dbReference>
<comment type="similarity">
    <text evidence="3 13">Belongs to the cytochrome c oxidase subunit 5A family.</text>
</comment>
<sequence>MPMIIPTAALRSTLLRSATFRIVPLSARVMPCAWTKVNSISQTKSLHNSARLWSKKVAVSEGSNIQEQADPEHDLEETFEEFTARFEKEFEAAYDLFEVQRVLNNCFSYDLVPAPAVLEKALRAARRVNDLPTAIRVFEALKFKVDNEQQYKAYLDELADIRKELGVPLKEDLFPNGEPETVLAKQP</sequence>
<dbReference type="Gene3D" id="1.25.40.40">
    <property type="entry name" value="Cytochrome c oxidase, subunit Va/VI"/>
    <property type="match status" value="1"/>
</dbReference>
<comment type="subcellular location">
    <subcellularLocation>
        <location evidence="1 13">Mitochondrion inner membrane</location>
        <topology evidence="1 13">Peripheral membrane protein</topology>
        <orientation evidence="1 13">Matrix side</orientation>
    </subcellularLocation>
</comment>
<keyword evidence="4 13" id="KW-0349">Heme</keyword>
<evidence type="ECO:0000256" key="12">
    <source>
        <dbReference type="ARBA" id="ARBA00082700"/>
    </source>
</evidence>
<dbReference type="GO" id="GO:0004129">
    <property type="term" value="F:cytochrome-c oxidase activity"/>
    <property type="evidence" value="ECO:0007669"/>
    <property type="project" value="EnsemblFungi"/>
</dbReference>
<dbReference type="CDD" id="cd00923">
    <property type="entry name" value="Cyt_c_Oxidase_Va"/>
    <property type="match status" value="1"/>
</dbReference>
<evidence type="ECO:0000256" key="11">
    <source>
        <dbReference type="ARBA" id="ARBA00070174"/>
    </source>
</evidence>
<dbReference type="GO" id="GO:0006123">
    <property type="term" value="P:mitochondrial electron transport, cytochrome c to oxygen"/>
    <property type="evidence" value="ECO:0007669"/>
    <property type="project" value="UniProtKB-UniRule"/>
</dbReference>
<dbReference type="KEGG" id="tbl:TBLA_0C03120"/>
<dbReference type="FunCoup" id="I2H164">
    <property type="interactions" value="522"/>
</dbReference>
<reference evidence="14 15" key="1">
    <citation type="journal article" date="2011" name="Proc. Natl. Acad. Sci. U.S.A.">
        <title>Evolutionary erosion of yeast sex chromosomes by mating-type switching accidents.</title>
        <authorList>
            <person name="Gordon J.L."/>
            <person name="Armisen D."/>
            <person name="Proux-Wera E."/>
            <person name="Oheigeartaigh S.S."/>
            <person name="Byrne K.P."/>
            <person name="Wolfe K.H."/>
        </authorList>
    </citation>
    <scope>NUCLEOTIDE SEQUENCE [LARGE SCALE GENOMIC DNA]</scope>
    <source>
        <strain evidence="15">ATCC 34711 / CBS 6284 / DSM 70876 / NBRC 10599 / NRRL Y-10934 / UCD 77-7</strain>
    </source>
</reference>
<name>I2H164_HENB6</name>
<keyword evidence="10 13" id="KW-0472">Membrane</keyword>
<protein>
    <recommendedName>
        <fullName evidence="11 13">Cytochrome c oxidase subunit 6, mitochondrial</fullName>
    </recommendedName>
    <alternativeName>
        <fullName evidence="12 13">Cytochrome c oxidase polypeptide VI</fullName>
    </alternativeName>
</protein>
<evidence type="ECO:0000256" key="9">
    <source>
        <dbReference type="ARBA" id="ARBA00023128"/>
    </source>
</evidence>
<dbReference type="GO" id="GO:0005743">
    <property type="term" value="C:mitochondrial inner membrane"/>
    <property type="evidence" value="ECO:0007669"/>
    <property type="project" value="UniProtKB-SubCell"/>
</dbReference>
<keyword evidence="9 13" id="KW-0496">Mitochondrion</keyword>
<comment type="subunit">
    <text evidence="13">Component of the cytochrome c oxidase (complex IV, CIV), a multisubunit enzyme composed of a catalytic core of 3 subunits and several supernumerary subunits.</text>
</comment>
<comment type="pathway">
    <text evidence="2 13">Energy metabolism; oxidative phosphorylation.</text>
</comment>
<dbReference type="STRING" id="1071380.I2H164"/>
<dbReference type="FunFam" id="1.25.40.40:FF:000001">
    <property type="entry name" value="Cytochrome c oxidase subunit VI"/>
    <property type="match status" value="1"/>
</dbReference>
<evidence type="ECO:0000256" key="10">
    <source>
        <dbReference type="ARBA" id="ARBA00023136"/>
    </source>
</evidence>
<dbReference type="SUPFAM" id="SSF48479">
    <property type="entry name" value="Cytochrome c oxidase subunit E"/>
    <property type="match status" value="1"/>
</dbReference>
<dbReference type="GO" id="GO:0046872">
    <property type="term" value="F:metal ion binding"/>
    <property type="evidence" value="ECO:0007669"/>
    <property type="project" value="UniProtKB-UniRule"/>
</dbReference>
<evidence type="ECO:0000256" key="6">
    <source>
        <dbReference type="ARBA" id="ARBA00022792"/>
    </source>
</evidence>
<dbReference type="InParanoid" id="I2H164"/>
<evidence type="ECO:0000256" key="2">
    <source>
        <dbReference type="ARBA" id="ARBA00004673"/>
    </source>
</evidence>
<comment type="function">
    <text evidence="13">Component of the cytochrome c oxidase, the last enzyme in the mitochondrial electron transport chain which drives oxidative phosphorylation. The respiratory chain contains 3 multisubunit complexes succinate dehydrogenase (complex II, CII), ubiquinol-cytochrome c oxidoreductase (cytochrome b-c1 complex, complex III, CIII) and cytochrome c oxidase (complex IV, CIV), that cooperate to transfer electrons derived from NADH and succinate to molecular oxygen, creating an electrochemical gradient over the inner membrane that drives transmembrane transport and the ATP synthase. Cytochrome c oxidase is the component of the respiratory chain that catalyzes the reduction of oxygen to water. Electrons originating from reduced cytochrome c in the intermembrane space (IMS) are transferred via the dinuclear copper A center (CU(A)) of subunit 2 and heme A of subunit 1 to the active site in subunit 1, a binuclear center (BNC) formed by heme A3 and copper B (CU(B)). The BNC reduces molecular oxygen to 2 water molecules using 4 electrons from cytochrome c in the IMS and 4 protons from the mitochondrial matrix.</text>
</comment>
<evidence type="ECO:0000256" key="5">
    <source>
        <dbReference type="ARBA" id="ARBA00022723"/>
    </source>
</evidence>
<evidence type="ECO:0000256" key="3">
    <source>
        <dbReference type="ARBA" id="ARBA00007972"/>
    </source>
</evidence>
<dbReference type="UniPathway" id="UPA00705"/>
<dbReference type="HOGENOM" id="CLU_099086_0_0_1"/>
<evidence type="ECO:0000256" key="13">
    <source>
        <dbReference type="RuleBase" id="RU368103"/>
    </source>
</evidence>
<dbReference type="EMBL" id="HE806318">
    <property type="protein sequence ID" value="CCH60116.1"/>
    <property type="molecule type" value="Genomic_DNA"/>
</dbReference>
<gene>
    <name evidence="14" type="primary">TBLA0C03120</name>
    <name evidence="14" type="ORF">TBLA_0C03120</name>
</gene>
<keyword evidence="5 13" id="KW-0479">Metal-binding</keyword>
<dbReference type="GeneID" id="14495544"/>
<evidence type="ECO:0000256" key="7">
    <source>
        <dbReference type="ARBA" id="ARBA00022946"/>
    </source>
</evidence>
<dbReference type="InterPro" id="IPR036545">
    <property type="entry name" value="Cyt_c_oxidase_su5A/6_sf"/>
</dbReference>
<dbReference type="OrthoDB" id="5778907at2759"/>
<dbReference type="Pfam" id="PF02284">
    <property type="entry name" value="COX5A"/>
    <property type="match status" value="1"/>
</dbReference>
<dbReference type="PANTHER" id="PTHR14200:SF11">
    <property type="entry name" value="CYTOCHROME C OXIDASE SUBUNIT 5A, MITOCHONDRIAL"/>
    <property type="match status" value="1"/>
</dbReference>
<proteinExistence type="inferred from homology"/>
<organism evidence="14 15">
    <name type="scientific">Henningerozyma blattae (strain ATCC 34711 / CBS 6284 / DSM 70876 / NBRC 10599 / NRRL Y-10934 / UCD 77-7)</name>
    <name type="common">Yeast</name>
    <name type="synonym">Tetrapisispora blattae</name>
    <dbReference type="NCBI Taxonomy" id="1071380"/>
    <lineage>
        <taxon>Eukaryota</taxon>
        <taxon>Fungi</taxon>
        <taxon>Dikarya</taxon>
        <taxon>Ascomycota</taxon>
        <taxon>Saccharomycotina</taxon>
        <taxon>Saccharomycetes</taxon>
        <taxon>Saccharomycetales</taxon>
        <taxon>Saccharomycetaceae</taxon>
        <taxon>Henningerozyma</taxon>
    </lineage>
</organism>
<dbReference type="AlphaFoldDB" id="I2H164"/>
<keyword evidence="8 13" id="KW-0408">Iron</keyword>
<dbReference type="PANTHER" id="PTHR14200">
    <property type="entry name" value="CYTOCHROME C OXIDASE POLYPEPTIDE"/>
    <property type="match status" value="1"/>
</dbReference>
<evidence type="ECO:0000313" key="15">
    <source>
        <dbReference type="Proteomes" id="UP000002866"/>
    </source>
</evidence>
<accession>I2H164</accession>
<dbReference type="GO" id="GO:0045277">
    <property type="term" value="C:respiratory chain complex IV"/>
    <property type="evidence" value="ECO:0007669"/>
    <property type="project" value="UniProtKB-UniRule"/>
</dbReference>
<dbReference type="Proteomes" id="UP000002866">
    <property type="component" value="Chromosome 3"/>
</dbReference>
<keyword evidence="7 13" id="KW-0809">Transit peptide</keyword>
<keyword evidence="6 13" id="KW-0999">Mitochondrion inner membrane</keyword>
<evidence type="ECO:0000313" key="14">
    <source>
        <dbReference type="EMBL" id="CCH60116.1"/>
    </source>
</evidence>
<keyword evidence="15" id="KW-1185">Reference proteome</keyword>
<dbReference type="InterPro" id="IPR003204">
    <property type="entry name" value="Cyt_c_oxidase_su5A/6"/>
</dbReference>
<evidence type="ECO:0000256" key="4">
    <source>
        <dbReference type="ARBA" id="ARBA00022617"/>
    </source>
</evidence>